<evidence type="ECO:0000313" key="5">
    <source>
        <dbReference type="EMBL" id="CAB3396134.1"/>
    </source>
</evidence>
<reference evidence="5 6" key="1">
    <citation type="submission" date="2020-04" db="EMBL/GenBank/DDBJ databases">
        <authorList>
            <person name="Hogendoorn C."/>
        </authorList>
    </citation>
    <scope>NUCLEOTIDE SEQUENCE [LARGE SCALE GENOMIC DNA]</scope>
    <source>
        <strain evidence="5">COOX1</strain>
    </source>
</reference>
<dbReference type="EMBL" id="LR792683">
    <property type="protein sequence ID" value="CAB3396134.1"/>
    <property type="molecule type" value="Genomic_DNA"/>
</dbReference>
<accession>A0A6F9EIL5</accession>
<dbReference type="Proteomes" id="UP000502196">
    <property type="component" value="Chromosome"/>
</dbReference>
<feature type="signal peptide" evidence="4">
    <location>
        <begin position="1"/>
        <end position="21"/>
    </location>
</feature>
<feature type="region of interest" description="Disordered" evidence="3">
    <location>
        <begin position="86"/>
        <end position="128"/>
    </location>
</feature>
<dbReference type="GO" id="GO:0055085">
    <property type="term" value="P:transmembrane transport"/>
    <property type="evidence" value="ECO:0007669"/>
    <property type="project" value="InterPro"/>
</dbReference>
<evidence type="ECO:0000256" key="2">
    <source>
        <dbReference type="ARBA" id="ARBA00023054"/>
    </source>
</evidence>
<sequence>MRRLVLLNLILWLAVAAAAEAAGFFFWDKAQYIRTTQAQVGADLVVISTPEVGRLTQWSAKTGDRISAGAVLGTLQPLASIPSSMAGMGSASGAGAPSGAGSAGIAPGAGQGAAGRTAGTAPTAPAAPGARATAFGAVSGASAARASATSSPALQALASQVGTTHNGETTRNRSTVRSRSAPGSQPTARRSRVHTGLPPASPRPASPNTAPPSAAPVPALPTLVNLTSPIDGVVLYTAAIPGAIWVPGWTLAVMADLSKPFVTAYIDDNTLKNLSVGKDVDVFLDAYPGTSFPGKVVRIADAAGSFAAPELPSAAGTNQTRPTERVPVRIAVDDFSGKYVVPGMNASVRIHR</sequence>
<comment type="subcellular location">
    <subcellularLocation>
        <location evidence="1">Cell envelope</location>
    </subcellularLocation>
</comment>
<dbReference type="Gene3D" id="2.40.30.170">
    <property type="match status" value="1"/>
</dbReference>
<dbReference type="AlphaFoldDB" id="A0A6F9EIL5"/>
<evidence type="ECO:0000256" key="1">
    <source>
        <dbReference type="ARBA" id="ARBA00004196"/>
    </source>
</evidence>
<keyword evidence="4" id="KW-0732">Signal</keyword>
<dbReference type="RefSeq" id="WP_170086580.1">
    <property type="nucleotide sequence ID" value="NZ_CP047972.1"/>
</dbReference>
<protein>
    <recommendedName>
        <fullName evidence="7">RND efflux pump membrane fusion protein barrel-sandwich domain-containing protein</fullName>
    </recommendedName>
</protein>
<organism evidence="5 6">
    <name type="scientific">Kyrpidia spormannii</name>
    <dbReference type="NCBI Taxonomy" id="2055160"/>
    <lineage>
        <taxon>Bacteria</taxon>
        <taxon>Bacillati</taxon>
        <taxon>Bacillota</taxon>
        <taxon>Bacilli</taxon>
        <taxon>Bacillales</taxon>
        <taxon>Alicyclobacillaceae</taxon>
        <taxon>Kyrpidia</taxon>
    </lineage>
</organism>
<feature type="chain" id="PRO_5026088551" description="RND efflux pump membrane fusion protein barrel-sandwich domain-containing protein" evidence="4">
    <location>
        <begin position="22"/>
        <end position="352"/>
    </location>
</feature>
<feature type="region of interest" description="Disordered" evidence="3">
    <location>
        <begin position="159"/>
        <end position="214"/>
    </location>
</feature>
<evidence type="ECO:0000256" key="3">
    <source>
        <dbReference type="SAM" id="MobiDB-lite"/>
    </source>
</evidence>
<keyword evidence="2" id="KW-0175">Coiled coil</keyword>
<evidence type="ECO:0000256" key="4">
    <source>
        <dbReference type="SAM" id="SignalP"/>
    </source>
</evidence>
<evidence type="ECO:0000313" key="6">
    <source>
        <dbReference type="Proteomes" id="UP000502196"/>
    </source>
</evidence>
<dbReference type="PANTHER" id="PTHR32347">
    <property type="entry name" value="EFFLUX SYSTEM COMPONENT YKNX-RELATED"/>
    <property type="match status" value="1"/>
</dbReference>
<name>A0A6F9EIL5_9BACL</name>
<feature type="compositionally biased region" description="Pro residues" evidence="3">
    <location>
        <begin position="199"/>
        <end position="214"/>
    </location>
</feature>
<feature type="compositionally biased region" description="Low complexity" evidence="3">
    <location>
        <begin position="114"/>
        <end position="128"/>
    </location>
</feature>
<proteinExistence type="predicted"/>
<dbReference type="GO" id="GO:0030313">
    <property type="term" value="C:cell envelope"/>
    <property type="evidence" value="ECO:0007669"/>
    <property type="project" value="UniProtKB-SubCell"/>
</dbReference>
<dbReference type="InterPro" id="IPR050465">
    <property type="entry name" value="UPF0194_transport"/>
</dbReference>
<evidence type="ECO:0008006" key="7">
    <source>
        <dbReference type="Google" id="ProtNLM"/>
    </source>
</evidence>
<gene>
    <name evidence="5" type="ORF">COOX1_3380</name>
</gene>
<dbReference type="PANTHER" id="PTHR32347:SF23">
    <property type="entry name" value="BLL5650 PROTEIN"/>
    <property type="match status" value="1"/>
</dbReference>
<feature type="compositionally biased region" description="Gly residues" evidence="3">
    <location>
        <begin position="90"/>
        <end position="113"/>
    </location>
</feature>